<accession>A0ACA9MXS5</accession>
<proteinExistence type="predicted"/>
<sequence>MILCKTLSCDLPLTIDTKNWFHIAIRDYNLNEISYDEFGKLKYIDSGAFGNVYWTSCKSIQNEKVAAKEIHIPEEDDEKKIRMFLNELKLHCQVSHPRIIQFYGISNDYRREAYFILMEYAEGGTLRKYLKTAKLSWKKKVELAIQM</sequence>
<feature type="non-terminal residue" evidence="1">
    <location>
        <position position="147"/>
    </location>
</feature>
<comment type="caution">
    <text evidence="1">The sequence shown here is derived from an EMBL/GenBank/DDBJ whole genome shotgun (WGS) entry which is preliminary data.</text>
</comment>
<reference evidence="1" key="1">
    <citation type="submission" date="2021-06" db="EMBL/GenBank/DDBJ databases">
        <authorList>
            <person name="Kallberg Y."/>
            <person name="Tangrot J."/>
            <person name="Rosling A."/>
        </authorList>
    </citation>
    <scope>NUCLEOTIDE SEQUENCE</scope>
    <source>
        <strain evidence="1">MA461A</strain>
    </source>
</reference>
<organism evidence="1 2">
    <name type="scientific">Racocetra persica</name>
    <dbReference type="NCBI Taxonomy" id="160502"/>
    <lineage>
        <taxon>Eukaryota</taxon>
        <taxon>Fungi</taxon>
        <taxon>Fungi incertae sedis</taxon>
        <taxon>Mucoromycota</taxon>
        <taxon>Glomeromycotina</taxon>
        <taxon>Glomeromycetes</taxon>
        <taxon>Diversisporales</taxon>
        <taxon>Gigasporaceae</taxon>
        <taxon>Racocetra</taxon>
    </lineage>
</organism>
<dbReference type="Proteomes" id="UP000789920">
    <property type="component" value="Unassembled WGS sequence"/>
</dbReference>
<dbReference type="EMBL" id="CAJVQC010010354">
    <property type="protein sequence ID" value="CAG8615604.1"/>
    <property type="molecule type" value="Genomic_DNA"/>
</dbReference>
<keyword evidence="2" id="KW-1185">Reference proteome</keyword>
<evidence type="ECO:0000313" key="2">
    <source>
        <dbReference type="Proteomes" id="UP000789920"/>
    </source>
</evidence>
<evidence type="ECO:0000313" key="1">
    <source>
        <dbReference type="EMBL" id="CAG8615604.1"/>
    </source>
</evidence>
<gene>
    <name evidence="1" type="ORF">RPERSI_LOCUS6487</name>
</gene>
<protein>
    <submittedName>
        <fullName evidence="1">29499_t:CDS:1</fullName>
    </submittedName>
</protein>
<name>A0ACA9MXS5_9GLOM</name>